<organism evidence="1 2">
    <name type="scientific">Dendrobium chrysotoxum</name>
    <name type="common">Orchid</name>
    <dbReference type="NCBI Taxonomy" id="161865"/>
    <lineage>
        <taxon>Eukaryota</taxon>
        <taxon>Viridiplantae</taxon>
        <taxon>Streptophyta</taxon>
        <taxon>Embryophyta</taxon>
        <taxon>Tracheophyta</taxon>
        <taxon>Spermatophyta</taxon>
        <taxon>Magnoliopsida</taxon>
        <taxon>Liliopsida</taxon>
        <taxon>Asparagales</taxon>
        <taxon>Orchidaceae</taxon>
        <taxon>Epidendroideae</taxon>
        <taxon>Malaxideae</taxon>
        <taxon>Dendrobiinae</taxon>
        <taxon>Dendrobium</taxon>
    </lineage>
</organism>
<accession>A0AAV7GNR3</accession>
<comment type="caution">
    <text evidence="1">The sequence shown here is derived from an EMBL/GenBank/DDBJ whole genome shotgun (WGS) entry which is preliminary data.</text>
</comment>
<gene>
    <name evidence="1" type="ORF">IEQ34_013170</name>
</gene>
<dbReference type="EMBL" id="JAGFBR010000012">
    <property type="protein sequence ID" value="KAH0457855.1"/>
    <property type="molecule type" value="Genomic_DNA"/>
</dbReference>
<reference evidence="1 2" key="1">
    <citation type="journal article" date="2021" name="Hortic Res">
        <title>Chromosome-scale assembly of the Dendrobium chrysotoxum genome enhances the understanding of orchid evolution.</title>
        <authorList>
            <person name="Zhang Y."/>
            <person name="Zhang G.Q."/>
            <person name="Zhang D."/>
            <person name="Liu X.D."/>
            <person name="Xu X.Y."/>
            <person name="Sun W.H."/>
            <person name="Yu X."/>
            <person name="Zhu X."/>
            <person name="Wang Z.W."/>
            <person name="Zhao X."/>
            <person name="Zhong W.Y."/>
            <person name="Chen H."/>
            <person name="Yin W.L."/>
            <person name="Huang T."/>
            <person name="Niu S.C."/>
            <person name="Liu Z.J."/>
        </authorList>
    </citation>
    <scope>NUCLEOTIDE SEQUENCE [LARGE SCALE GENOMIC DNA]</scope>
    <source>
        <strain evidence="1">Lindl</strain>
    </source>
</reference>
<evidence type="ECO:0000313" key="1">
    <source>
        <dbReference type="EMBL" id="KAH0457855.1"/>
    </source>
</evidence>
<sequence>MVATGKWWQWWLAAGRGSGRWLSTVAKDDGQELHSPVQLQNLGQWELAGQTARKGPYLTHKSISLRPPRVLIRYDNSLKNLPELLEIELQRLALRLPRQSADEHLRIGGIAKERI</sequence>
<keyword evidence="2" id="KW-1185">Reference proteome</keyword>
<dbReference type="Proteomes" id="UP000775213">
    <property type="component" value="Unassembled WGS sequence"/>
</dbReference>
<evidence type="ECO:0000313" key="2">
    <source>
        <dbReference type="Proteomes" id="UP000775213"/>
    </source>
</evidence>
<name>A0AAV7GNR3_DENCH</name>
<proteinExistence type="predicted"/>
<dbReference type="AlphaFoldDB" id="A0AAV7GNR3"/>
<protein>
    <submittedName>
        <fullName evidence="1">Uncharacterized protein</fullName>
    </submittedName>
</protein>